<keyword evidence="4 9" id="KW-0812">Transmembrane</keyword>
<name>A0A836JJ74_9HYME</name>
<dbReference type="GO" id="GO:0016020">
    <property type="term" value="C:membrane"/>
    <property type="evidence" value="ECO:0007669"/>
    <property type="project" value="UniProtKB-SubCell"/>
</dbReference>
<feature type="transmembrane region" description="Helical" evidence="9">
    <location>
        <begin position="1217"/>
        <end position="1243"/>
    </location>
</feature>
<keyword evidence="12" id="KW-1185">Reference proteome</keyword>
<dbReference type="InterPro" id="IPR017871">
    <property type="entry name" value="ABC_transporter-like_CS"/>
</dbReference>
<protein>
    <submittedName>
        <fullName evidence="11">ABCA5 protein</fullName>
    </submittedName>
</protein>
<dbReference type="PANTHER" id="PTHR19229:SF209">
    <property type="entry name" value="ATP-BINDING CASSETTE SUB-FAMILY A MEMBER 5 ISOFORM X1"/>
    <property type="match status" value="1"/>
</dbReference>
<keyword evidence="8 9" id="KW-0472">Membrane</keyword>
<evidence type="ECO:0000259" key="10">
    <source>
        <dbReference type="PROSITE" id="PS50893"/>
    </source>
</evidence>
<organism evidence="11 12">
    <name type="scientific">Acromyrmex heyeri</name>
    <dbReference type="NCBI Taxonomy" id="230685"/>
    <lineage>
        <taxon>Eukaryota</taxon>
        <taxon>Metazoa</taxon>
        <taxon>Ecdysozoa</taxon>
        <taxon>Arthropoda</taxon>
        <taxon>Hexapoda</taxon>
        <taxon>Insecta</taxon>
        <taxon>Pterygota</taxon>
        <taxon>Neoptera</taxon>
        <taxon>Endopterygota</taxon>
        <taxon>Hymenoptera</taxon>
        <taxon>Apocrita</taxon>
        <taxon>Aculeata</taxon>
        <taxon>Formicoidea</taxon>
        <taxon>Formicidae</taxon>
        <taxon>Myrmicinae</taxon>
        <taxon>Acromyrmex</taxon>
    </lineage>
</organism>
<dbReference type="InterPro" id="IPR056264">
    <property type="entry name" value="R2_ABCA1-4-like"/>
</dbReference>
<feature type="transmembrane region" description="Helical" evidence="9">
    <location>
        <begin position="1027"/>
        <end position="1052"/>
    </location>
</feature>
<feature type="transmembrane region" description="Helical" evidence="9">
    <location>
        <begin position="317"/>
        <end position="339"/>
    </location>
</feature>
<keyword evidence="7 9" id="KW-1133">Transmembrane helix</keyword>
<accession>A0A836JJ74</accession>
<feature type="domain" description="ABC transporter" evidence="10">
    <location>
        <begin position="454"/>
        <end position="690"/>
    </location>
</feature>
<comment type="subcellular location">
    <subcellularLocation>
        <location evidence="1">Membrane</location>
        <topology evidence="1">Multi-pass membrane protein</topology>
    </subcellularLocation>
</comment>
<reference evidence="11 12" key="1">
    <citation type="submission" date="2020-02" db="EMBL/GenBank/DDBJ databases">
        <title>Relaxed selection underlies rapid genomic changes in the transitions from sociality to social parasitism in ants.</title>
        <authorList>
            <person name="Bi X."/>
        </authorList>
    </citation>
    <scope>NUCLEOTIDE SEQUENCE [LARGE SCALE GENOMIC DNA]</scope>
    <source>
        <strain evidence="11">BGI-DK2014b</strain>
        <tissue evidence="11">Whole body</tissue>
    </source>
</reference>
<dbReference type="PROSITE" id="PS50893">
    <property type="entry name" value="ABC_TRANSPORTER_2"/>
    <property type="match status" value="2"/>
</dbReference>
<evidence type="ECO:0000256" key="1">
    <source>
        <dbReference type="ARBA" id="ARBA00004141"/>
    </source>
</evidence>
<evidence type="ECO:0000313" key="12">
    <source>
        <dbReference type="Proteomes" id="UP000670152"/>
    </source>
</evidence>
<dbReference type="GO" id="GO:0140359">
    <property type="term" value="F:ABC-type transporter activity"/>
    <property type="evidence" value="ECO:0007669"/>
    <property type="project" value="InterPro"/>
</dbReference>
<evidence type="ECO:0000256" key="3">
    <source>
        <dbReference type="ARBA" id="ARBA00022448"/>
    </source>
</evidence>
<dbReference type="InterPro" id="IPR003593">
    <property type="entry name" value="AAA+_ATPase"/>
</dbReference>
<keyword evidence="3" id="KW-0813">Transport</keyword>
<feature type="transmembrane region" description="Helical" evidence="9">
    <location>
        <begin position="233"/>
        <end position="259"/>
    </location>
</feature>
<dbReference type="InterPro" id="IPR013525">
    <property type="entry name" value="ABC2_TM"/>
</dbReference>
<dbReference type="FunFam" id="3.40.50.300:FF:000335">
    <property type="entry name" value="ATP binding cassette subfamily A member 5"/>
    <property type="match status" value="1"/>
</dbReference>
<evidence type="ECO:0000256" key="9">
    <source>
        <dbReference type="SAM" id="Phobius"/>
    </source>
</evidence>
<dbReference type="GO" id="GO:0005524">
    <property type="term" value="F:ATP binding"/>
    <property type="evidence" value="ECO:0007669"/>
    <property type="project" value="UniProtKB-KW"/>
</dbReference>
<feature type="transmembrane region" description="Helical" evidence="9">
    <location>
        <begin position="874"/>
        <end position="892"/>
    </location>
</feature>
<dbReference type="CDD" id="cd03263">
    <property type="entry name" value="ABC_subfamily_A"/>
    <property type="match status" value="2"/>
</dbReference>
<keyword evidence="6" id="KW-0067">ATP-binding</keyword>
<dbReference type="InterPro" id="IPR026082">
    <property type="entry name" value="ABCA"/>
</dbReference>
<dbReference type="GO" id="GO:0016887">
    <property type="term" value="F:ATP hydrolysis activity"/>
    <property type="evidence" value="ECO:0007669"/>
    <property type="project" value="InterPro"/>
</dbReference>
<feature type="non-terminal residue" evidence="11">
    <location>
        <position position="1"/>
    </location>
</feature>
<dbReference type="SMART" id="SM00382">
    <property type="entry name" value="AAA"/>
    <property type="match status" value="2"/>
</dbReference>
<dbReference type="Pfam" id="PF12698">
    <property type="entry name" value="ABC2_membrane_3"/>
    <property type="match status" value="2"/>
</dbReference>
<evidence type="ECO:0000256" key="7">
    <source>
        <dbReference type="ARBA" id="ARBA00022989"/>
    </source>
</evidence>
<gene>
    <name evidence="11" type="primary">Abca5</name>
    <name evidence="11" type="ORF">G6Z77_0011129</name>
</gene>
<dbReference type="Proteomes" id="UP000670152">
    <property type="component" value="Unassembled WGS sequence"/>
</dbReference>
<evidence type="ECO:0000256" key="5">
    <source>
        <dbReference type="ARBA" id="ARBA00022741"/>
    </source>
</evidence>
<dbReference type="Pfam" id="PF23321">
    <property type="entry name" value="R1_ABCA1"/>
    <property type="match status" value="1"/>
</dbReference>
<keyword evidence="5" id="KW-0547">Nucleotide-binding</keyword>
<dbReference type="FunFam" id="3.40.50.300:FF:000933">
    <property type="entry name" value="ABC transporter A family member 7"/>
    <property type="match status" value="1"/>
</dbReference>
<evidence type="ECO:0000256" key="2">
    <source>
        <dbReference type="ARBA" id="ARBA00008869"/>
    </source>
</evidence>
<comment type="caution">
    <text evidence="11">The sequence shown here is derived from an EMBL/GenBank/DDBJ whole genome shotgun (WGS) entry which is preliminary data.</text>
</comment>
<dbReference type="SUPFAM" id="SSF52540">
    <property type="entry name" value="P-loop containing nucleoside triphosphate hydrolases"/>
    <property type="match status" value="2"/>
</dbReference>
<dbReference type="Pfam" id="PF00005">
    <property type="entry name" value="ABC_tran"/>
    <property type="match status" value="2"/>
</dbReference>
<feature type="domain" description="ABC transporter" evidence="10">
    <location>
        <begin position="1308"/>
        <end position="1570"/>
    </location>
</feature>
<dbReference type="Gene3D" id="3.40.50.300">
    <property type="entry name" value="P-loop containing nucleotide triphosphate hydrolases"/>
    <property type="match status" value="2"/>
</dbReference>
<feature type="transmembrane region" description="Helical" evidence="9">
    <location>
        <begin position="1073"/>
        <end position="1098"/>
    </location>
</feature>
<feature type="transmembrane region" description="Helical" evidence="9">
    <location>
        <begin position="13"/>
        <end position="34"/>
    </location>
</feature>
<feature type="transmembrane region" description="Helical" evidence="9">
    <location>
        <begin position="1174"/>
        <end position="1196"/>
    </location>
</feature>
<dbReference type="PANTHER" id="PTHR19229">
    <property type="entry name" value="ATP-BINDING CASSETTE TRANSPORTER SUBFAMILY A ABCA"/>
    <property type="match status" value="1"/>
</dbReference>
<feature type="transmembrane region" description="Helical" evidence="9">
    <location>
        <begin position="1147"/>
        <end position="1168"/>
    </location>
</feature>
<comment type="similarity">
    <text evidence="2">Belongs to the ABC transporter superfamily. ABCA family.</text>
</comment>
<feature type="transmembrane region" description="Helical" evidence="9">
    <location>
        <begin position="367"/>
        <end position="388"/>
    </location>
</feature>
<dbReference type="OrthoDB" id="8061355at2759"/>
<dbReference type="InterPro" id="IPR027417">
    <property type="entry name" value="P-loop_NTPase"/>
</dbReference>
<evidence type="ECO:0000256" key="6">
    <source>
        <dbReference type="ARBA" id="ARBA00022840"/>
    </source>
</evidence>
<sequence length="1657" mass="186768">MYLSDLKSASFDYLQEVVLPLYILGTLIVVKVMIPNPNFPVMLTQRHEGDIFELFNGYKNNTIAVVPNSTETLSFLSSMNSLWLSMWDYPGKLPLNFMVFDTKDDLQAAYWRDPYSIPLAVIFEDPQPISQRLIYEIRTNPSYVLPPSPTELYSAPISCRKNKTGHWMDDLLSIKTGESCPANNYLHSGFLALQVMMDITKIKFINPGNPDVTVPDIKLIMFPKEAYTADWMLAFRVVIPLYMVFALSQFITYLLILIVGEKENKIKEGMKMMGLNDSVFWLSWFIIYSIFVFLLSAVGVVLLFTLQMFQHTHFLPIFLLVVLYSFSVIMFAFMITPFFDKSRVSSLVLDLQGEGVNFDNLWSGPGIPFGGSLIMMTLDIFLYGYLAYYLDSVIPSEHGTKRPPWFCFLPGFWCQKKVQRVPSSNGESNSFIPGEEANRDVEPVVREMKGREAIRIADLYKSFHKCRQPEIKAVNGINLTIYEGQITAILGHNGAGKTTLFNILTGLTSPTSGTALIFGYDVRDSNDMRAIRSMTGVCPQHDILFDLLTPREHLEFFAAVRGIPRSMIRHEVKKTLKDIDLVEKADTFARYLSGGQKRKLSVGIAIIGDPKIIILDEPTAGVDPYSRRQLWSLLQSRRHGKVILLTTHFMDEADILADRKAVISKGKLRCCGSSLFLKNKFGIGYHLTLVLEGNAREHAISRLVTSHVSKAEKARRHGRELSFILPHNSVENFAPLFSAIEHEIKTRSSRLGISSYGVSMTTLEEVFLHLEKDEETECTMDNLSKKMVRNRALSRSLSLQSKSTSYQSLQNEGVIVQGDGQGKANDLPDGIHNDRNPPVLGLGLDAIKIRPNFFQILYAMLRIRVLRLFRNLQLLYFTIVTPLALVALGLYLNSIRTVDVKMESLKLDSHTYNETKILYLNNTDHDITKLIDSIAQDTKLIEEYDGNFANLMNIAPHIAAFNINDYNLPRLNLTVTYNDTMQHSLPILINILSNAYYRLISGKNEATPIEVHTHPFQQTSQPQQFNIGAASCAIFLGMVFIILPITLAVDMVNDREIKAKNQLRVNGLSFSTYFFSYFIVLVGLMIFICLCILGIIFLFDVPSLREIPAIITLGILIMLYCPSSIVFSTCLSYIFDKVDSAQSMLPNIATFFGLLPFILVMILDMQGLGGTASFALHVAFSLLNSMYVPYAAVYYVDRVHLMCSINAACHYLAMSDYLTMEIILLAFGALLQCPVWFIVLLILDINKSGGNVSDVFKHYFLRDGNSIREEIMENSDIGEHEDTDVKNERQKVFNFVVSPALGQEPPLVLLQNLRKEYRQKESGSSCCSKREDERKVAVRNLSLAVEPGEVLGLLGHNGAGKTTAMKIIIAEEAPTKGRVQISGHNINTHMTEAFRQMGYCPQHDAQWKNITVREHLECYAAIRGVPWSEVDRIVDQYLTGLQIHEHADKQSQECSGGTKRKLSFAMAMVSGPKVILMDEPSTGMDPRSKRFLWDTILASFQVRLYYNLKLFFLIQQIFQIMGVILTTHSMEEADALCSRVGIMVKGELRCIGSTQHLKNLYGAGYTLEMKLLGGDCTPTTPSGDRIASLKEFVAGLFSDATLEESFADRLVFAVPQHAVTSLAECFTQLEKAKLELDIEEYSFSQTTLEQVFLKFSH</sequence>
<dbReference type="PROSITE" id="PS00211">
    <property type="entry name" value="ABC_TRANSPORTER_1"/>
    <property type="match status" value="1"/>
</dbReference>
<evidence type="ECO:0000313" key="11">
    <source>
        <dbReference type="EMBL" id="KAG5322107.1"/>
    </source>
</evidence>
<evidence type="ECO:0000256" key="4">
    <source>
        <dbReference type="ARBA" id="ARBA00022692"/>
    </source>
</evidence>
<evidence type="ECO:0000256" key="8">
    <source>
        <dbReference type="ARBA" id="ARBA00023136"/>
    </source>
</evidence>
<feature type="transmembrane region" description="Helical" evidence="9">
    <location>
        <begin position="1110"/>
        <end position="1135"/>
    </location>
</feature>
<feature type="non-terminal residue" evidence="11">
    <location>
        <position position="1657"/>
    </location>
</feature>
<dbReference type="EMBL" id="JAANIB010009339">
    <property type="protein sequence ID" value="KAG5322107.1"/>
    <property type="molecule type" value="Genomic_DNA"/>
</dbReference>
<dbReference type="InterPro" id="IPR003439">
    <property type="entry name" value="ABC_transporter-like_ATP-bd"/>
</dbReference>
<proteinExistence type="inferred from homology"/>
<feature type="transmembrane region" description="Helical" evidence="9">
    <location>
        <begin position="279"/>
        <end position="305"/>
    </location>
</feature>